<dbReference type="InterPro" id="IPR018253">
    <property type="entry name" value="DnaJ_domain_CS"/>
</dbReference>
<evidence type="ECO:0000259" key="2">
    <source>
        <dbReference type="PROSITE" id="PS50076"/>
    </source>
</evidence>
<dbReference type="InterPro" id="IPR051339">
    <property type="entry name" value="DnaJ_subfamily_B"/>
</dbReference>
<sequence>MEYKDYYKILGVDKSSSQDEIKKAYRKLAKKYHPDLNPNDTKAQEKFKEINEAYEVLGDEDKKKKYDTFGSGYNFTNGQNFDPSQFGFEDFGNGYRYTYTTGGDGGGFSDFFNMFFGGQNFGVGDIFGGRTKGRNARYETPRQSYESQLNITLEEGYNGTTKDVNLRIGGEIKSLSVKVPKGIFPGKKLKVKGEKWGINGDILFKINFIEDGRNTLEGLDIIYKLDLLPWEGALGTQVIVNTLSGKIKVTIPEAISSGKKIRIPKKGYIDMKNNVGDLYIEVNIVNPPTLTEEEKKLYEQLKSISKYNPRK</sequence>
<proteinExistence type="predicted"/>
<accession>A0ABS6E2P3</accession>
<dbReference type="CDD" id="cd06257">
    <property type="entry name" value="DnaJ"/>
    <property type="match status" value="1"/>
</dbReference>
<dbReference type="EMBL" id="JAHLPM010000002">
    <property type="protein sequence ID" value="MBU5437175.1"/>
    <property type="molecule type" value="Genomic_DNA"/>
</dbReference>
<keyword evidence="4" id="KW-1185">Reference proteome</keyword>
<dbReference type="SMART" id="SM00271">
    <property type="entry name" value="DnaJ"/>
    <property type="match status" value="1"/>
</dbReference>
<evidence type="ECO:0000256" key="1">
    <source>
        <dbReference type="ARBA" id="ARBA00023186"/>
    </source>
</evidence>
<dbReference type="PANTHER" id="PTHR24078">
    <property type="entry name" value="DNAJ HOMOLOG SUBFAMILY C MEMBER"/>
    <property type="match status" value="1"/>
</dbReference>
<dbReference type="PANTHER" id="PTHR24078:SF553">
    <property type="entry name" value="DNAJ HOMOLOG SUBFAMILY B MEMBER 5"/>
    <property type="match status" value="1"/>
</dbReference>
<dbReference type="Pfam" id="PF00226">
    <property type="entry name" value="DnaJ"/>
    <property type="match status" value="1"/>
</dbReference>
<evidence type="ECO:0000313" key="3">
    <source>
        <dbReference type="EMBL" id="MBU5437175.1"/>
    </source>
</evidence>
<reference evidence="3 4" key="1">
    <citation type="submission" date="2021-06" db="EMBL/GenBank/DDBJ databases">
        <authorList>
            <person name="Sun Q."/>
            <person name="Li D."/>
        </authorList>
    </citation>
    <scope>NUCLEOTIDE SEQUENCE [LARGE SCALE GENOMIC DNA]</scope>
    <source>
        <strain evidence="3 4">MSJ-40</strain>
    </source>
</reference>
<gene>
    <name evidence="3" type="ORF">KQI42_04090</name>
</gene>
<dbReference type="CDD" id="cd10747">
    <property type="entry name" value="DnaJ_C"/>
    <property type="match status" value="1"/>
</dbReference>
<dbReference type="RefSeq" id="WP_216516996.1">
    <property type="nucleotide sequence ID" value="NZ_JAHLPM010000002.1"/>
</dbReference>
<comment type="caution">
    <text evidence="3">The sequence shown here is derived from an EMBL/GenBank/DDBJ whole genome shotgun (WGS) entry which is preliminary data.</text>
</comment>
<name>A0ABS6E2P3_9FIRM</name>
<dbReference type="InterPro" id="IPR002939">
    <property type="entry name" value="DnaJ_C"/>
</dbReference>
<dbReference type="Proteomes" id="UP000749471">
    <property type="component" value="Unassembled WGS sequence"/>
</dbReference>
<dbReference type="PROSITE" id="PS50076">
    <property type="entry name" value="DNAJ_2"/>
    <property type="match status" value="1"/>
</dbReference>
<feature type="domain" description="J" evidence="2">
    <location>
        <begin position="5"/>
        <end position="70"/>
    </location>
</feature>
<dbReference type="Pfam" id="PF01556">
    <property type="entry name" value="DnaJ_C"/>
    <property type="match status" value="1"/>
</dbReference>
<dbReference type="PROSITE" id="PS00636">
    <property type="entry name" value="DNAJ_1"/>
    <property type="match status" value="1"/>
</dbReference>
<organism evidence="3 4">
    <name type="scientific">Tissierella simiarum</name>
    <dbReference type="NCBI Taxonomy" id="2841534"/>
    <lineage>
        <taxon>Bacteria</taxon>
        <taxon>Bacillati</taxon>
        <taxon>Bacillota</taxon>
        <taxon>Tissierellia</taxon>
        <taxon>Tissierellales</taxon>
        <taxon>Tissierellaceae</taxon>
        <taxon>Tissierella</taxon>
    </lineage>
</organism>
<keyword evidence="1" id="KW-0143">Chaperone</keyword>
<evidence type="ECO:0000313" key="4">
    <source>
        <dbReference type="Proteomes" id="UP000749471"/>
    </source>
</evidence>
<dbReference type="InterPro" id="IPR001623">
    <property type="entry name" value="DnaJ_domain"/>
</dbReference>
<protein>
    <submittedName>
        <fullName evidence="3">J domain-containing protein</fullName>
    </submittedName>
</protein>